<dbReference type="AlphaFoldDB" id="E3KYE1"/>
<dbReference type="GeneID" id="10547053"/>
<dbReference type="OrthoDB" id="10549286at2759"/>
<dbReference type="HOGENOM" id="CLU_2085978_0_0_1"/>
<feature type="chain" id="PRO_5003173852" evidence="2">
    <location>
        <begin position="20"/>
        <end position="117"/>
    </location>
</feature>
<evidence type="ECO:0000256" key="2">
    <source>
        <dbReference type="SAM" id="SignalP"/>
    </source>
</evidence>
<protein>
    <submittedName>
        <fullName evidence="3">Uncharacterized protein</fullName>
    </submittedName>
</protein>
<reference key="1">
    <citation type="submission" date="2007-01" db="EMBL/GenBank/DDBJ databases">
        <title>The Genome Sequence of Puccinia graminis f. sp. tritici Strain CRL 75-36-700-3.</title>
        <authorList>
            <consortium name="The Broad Institute Genome Sequencing Platform"/>
            <person name="Birren B."/>
            <person name="Lander E."/>
            <person name="Galagan J."/>
            <person name="Nusbaum C."/>
            <person name="Devon K."/>
            <person name="Cuomo C."/>
            <person name="Jaffe D."/>
            <person name="Butler J."/>
            <person name="Alvarez P."/>
            <person name="Gnerre S."/>
            <person name="Grabherr M."/>
            <person name="Mauceli E."/>
            <person name="Brockman W."/>
            <person name="Young S."/>
            <person name="LaButti K."/>
            <person name="Sykes S."/>
            <person name="DeCaprio D."/>
            <person name="Crawford M."/>
            <person name="Koehrsen M."/>
            <person name="Engels R."/>
            <person name="Montgomery P."/>
            <person name="Pearson M."/>
            <person name="Howarth C."/>
            <person name="Larson L."/>
            <person name="White J."/>
            <person name="Zeng Q."/>
            <person name="Kodira C."/>
            <person name="Yandava C."/>
            <person name="Alvarado L."/>
            <person name="O'Leary S."/>
            <person name="Szabo L."/>
            <person name="Dean R."/>
            <person name="Schein J."/>
        </authorList>
    </citation>
    <scope>NUCLEOTIDE SEQUENCE</scope>
    <source>
        <strain>CRL 75-36-700-3</strain>
    </source>
</reference>
<evidence type="ECO:0000256" key="1">
    <source>
        <dbReference type="SAM" id="MobiDB-lite"/>
    </source>
</evidence>
<feature type="region of interest" description="Disordered" evidence="1">
    <location>
        <begin position="56"/>
        <end position="92"/>
    </location>
</feature>
<gene>
    <name evidence="3" type="ORF">PGTG_15511</name>
</gene>
<dbReference type="RefSeq" id="XP_003333751.1">
    <property type="nucleotide sequence ID" value="XM_003333703.1"/>
</dbReference>
<keyword evidence="2" id="KW-0732">Signal</keyword>
<feature type="signal peptide" evidence="2">
    <location>
        <begin position="1"/>
        <end position="19"/>
    </location>
</feature>
<accession>E3KYE1</accession>
<dbReference type="KEGG" id="pgr:PGTG_15511"/>
<keyword evidence="4" id="KW-1185">Reference proteome</keyword>
<organism evidence="3 4">
    <name type="scientific">Puccinia graminis f. sp. tritici (strain CRL 75-36-700-3 / race SCCL)</name>
    <name type="common">Black stem rust fungus</name>
    <dbReference type="NCBI Taxonomy" id="418459"/>
    <lineage>
        <taxon>Eukaryota</taxon>
        <taxon>Fungi</taxon>
        <taxon>Dikarya</taxon>
        <taxon>Basidiomycota</taxon>
        <taxon>Pucciniomycotina</taxon>
        <taxon>Pucciniomycetes</taxon>
        <taxon>Pucciniales</taxon>
        <taxon>Pucciniaceae</taxon>
        <taxon>Puccinia</taxon>
    </lineage>
</organism>
<dbReference type="Proteomes" id="UP000008783">
    <property type="component" value="Unassembled WGS sequence"/>
</dbReference>
<dbReference type="EMBL" id="DS178321">
    <property type="protein sequence ID" value="EFP89332.1"/>
    <property type="molecule type" value="Genomic_DNA"/>
</dbReference>
<sequence length="117" mass="12558">MKLLLCFTWLVPGIVLVGGMEIPAVAASETRNFSGGGKIGGGARHEELTPLLQKAEPDFHDPSEGRGENLLGEGQSPARRRPKTFALPPTPGKLSIWRGKCSASGKKKIHLLPLSYE</sequence>
<evidence type="ECO:0000313" key="3">
    <source>
        <dbReference type="EMBL" id="EFP89332.1"/>
    </source>
</evidence>
<evidence type="ECO:0000313" key="4">
    <source>
        <dbReference type="Proteomes" id="UP000008783"/>
    </source>
</evidence>
<proteinExistence type="predicted"/>
<feature type="compositionally biased region" description="Basic and acidic residues" evidence="1">
    <location>
        <begin position="56"/>
        <end position="67"/>
    </location>
</feature>
<dbReference type="InParanoid" id="E3KYE1"/>
<reference evidence="4" key="2">
    <citation type="journal article" date="2011" name="Proc. Natl. Acad. Sci. U.S.A.">
        <title>Obligate biotrophy features unraveled by the genomic analysis of rust fungi.</title>
        <authorList>
            <person name="Duplessis S."/>
            <person name="Cuomo C.A."/>
            <person name="Lin Y.-C."/>
            <person name="Aerts A."/>
            <person name="Tisserant E."/>
            <person name="Veneault-Fourrey C."/>
            <person name="Joly D.L."/>
            <person name="Hacquard S."/>
            <person name="Amselem J."/>
            <person name="Cantarel B.L."/>
            <person name="Chiu R."/>
            <person name="Coutinho P.M."/>
            <person name="Feau N."/>
            <person name="Field M."/>
            <person name="Frey P."/>
            <person name="Gelhaye E."/>
            <person name="Goldberg J."/>
            <person name="Grabherr M.G."/>
            <person name="Kodira C.D."/>
            <person name="Kohler A."/>
            <person name="Kuees U."/>
            <person name="Lindquist E.A."/>
            <person name="Lucas S.M."/>
            <person name="Mago R."/>
            <person name="Mauceli E."/>
            <person name="Morin E."/>
            <person name="Murat C."/>
            <person name="Pangilinan J.L."/>
            <person name="Park R."/>
            <person name="Pearson M."/>
            <person name="Quesneville H."/>
            <person name="Rouhier N."/>
            <person name="Sakthikumar S."/>
            <person name="Salamov A.A."/>
            <person name="Schmutz J."/>
            <person name="Selles B."/>
            <person name="Shapiro H."/>
            <person name="Tanguay P."/>
            <person name="Tuskan G.A."/>
            <person name="Henrissat B."/>
            <person name="Van de Peer Y."/>
            <person name="Rouze P."/>
            <person name="Ellis J.G."/>
            <person name="Dodds P.N."/>
            <person name="Schein J.E."/>
            <person name="Zhong S."/>
            <person name="Hamelin R.C."/>
            <person name="Grigoriev I.V."/>
            <person name="Szabo L.J."/>
            <person name="Martin F."/>
        </authorList>
    </citation>
    <scope>NUCLEOTIDE SEQUENCE [LARGE SCALE GENOMIC DNA]</scope>
    <source>
        <strain evidence="4">CRL 75-36-700-3 / race SCCL</strain>
    </source>
</reference>
<name>E3KYE1_PUCGT</name>
<dbReference type="VEuPathDB" id="FungiDB:PGTG_15511"/>